<dbReference type="Gene3D" id="3.40.50.11660">
    <property type="entry name" value="Glycosyl transferase family 10, C-terminal domain"/>
    <property type="match status" value="1"/>
</dbReference>
<feature type="domain" description="Fucosyltransferase N-terminal" evidence="14">
    <location>
        <begin position="87"/>
        <end position="205"/>
    </location>
</feature>
<dbReference type="SUPFAM" id="SSF53756">
    <property type="entry name" value="UDP-Glycosyltransferase/glycogen phosphorylase"/>
    <property type="match status" value="1"/>
</dbReference>
<dbReference type="PANTHER" id="PTHR48438:SF1">
    <property type="entry name" value="ALPHA-(1,3)-FUCOSYLTRANSFERASE C-RELATED"/>
    <property type="match status" value="1"/>
</dbReference>
<evidence type="ECO:0000313" key="16">
    <source>
        <dbReference type="Proteomes" id="UP001153737"/>
    </source>
</evidence>
<keyword evidence="11" id="KW-0325">Glycoprotein</keyword>
<keyword evidence="10 12" id="KW-0472">Membrane</keyword>
<keyword evidence="8 12" id="KW-1133">Transmembrane helix</keyword>
<keyword evidence="9 12" id="KW-0333">Golgi apparatus</keyword>
<dbReference type="InterPro" id="IPR038577">
    <property type="entry name" value="GT10-like_C_sf"/>
</dbReference>
<evidence type="ECO:0000256" key="7">
    <source>
        <dbReference type="ARBA" id="ARBA00022968"/>
    </source>
</evidence>
<evidence type="ECO:0000256" key="10">
    <source>
        <dbReference type="ARBA" id="ARBA00023136"/>
    </source>
</evidence>
<dbReference type="GO" id="GO:0032580">
    <property type="term" value="C:Golgi cisterna membrane"/>
    <property type="evidence" value="ECO:0007669"/>
    <property type="project" value="UniProtKB-SubCell"/>
</dbReference>
<name>A0A9P0GXL4_PHACE</name>
<dbReference type="Proteomes" id="UP001153737">
    <property type="component" value="Chromosome 8"/>
</dbReference>
<dbReference type="PANTHER" id="PTHR48438">
    <property type="entry name" value="ALPHA-(1,3)-FUCOSYLTRANSFERASE C-RELATED"/>
    <property type="match status" value="1"/>
</dbReference>
<evidence type="ECO:0000313" key="15">
    <source>
        <dbReference type="EMBL" id="CAH1179918.1"/>
    </source>
</evidence>
<evidence type="ECO:0000259" key="14">
    <source>
        <dbReference type="Pfam" id="PF17039"/>
    </source>
</evidence>
<evidence type="ECO:0000256" key="9">
    <source>
        <dbReference type="ARBA" id="ARBA00023034"/>
    </source>
</evidence>
<keyword evidence="5 12" id="KW-0808">Transferase</keyword>
<comment type="similarity">
    <text evidence="3 12">Belongs to the glycosyltransferase 10 family.</text>
</comment>
<dbReference type="Pfam" id="PF17039">
    <property type="entry name" value="Glyco_tran_10_N"/>
    <property type="match status" value="1"/>
</dbReference>
<dbReference type="Pfam" id="PF00852">
    <property type="entry name" value="Glyco_transf_10"/>
    <property type="match status" value="1"/>
</dbReference>
<keyword evidence="16" id="KW-1185">Reference proteome</keyword>
<evidence type="ECO:0000256" key="12">
    <source>
        <dbReference type="RuleBase" id="RU003832"/>
    </source>
</evidence>
<dbReference type="AlphaFoldDB" id="A0A9P0GXL4"/>
<evidence type="ECO:0000259" key="13">
    <source>
        <dbReference type="Pfam" id="PF00852"/>
    </source>
</evidence>
<keyword evidence="4 12" id="KW-0328">Glycosyltransferase</keyword>
<dbReference type="InterPro" id="IPR001503">
    <property type="entry name" value="Glyco_trans_10"/>
</dbReference>
<dbReference type="EC" id="2.4.1.-" evidence="12"/>
<feature type="transmembrane region" description="Helical" evidence="12">
    <location>
        <begin position="12"/>
        <end position="29"/>
    </location>
</feature>
<comment type="subcellular location">
    <subcellularLocation>
        <location evidence="1 12">Golgi apparatus</location>
        <location evidence="1 12">Golgi stack membrane</location>
        <topology evidence="1 12">Single-pass type II membrane protein</topology>
    </subcellularLocation>
</comment>
<keyword evidence="7" id="KW-0735">Signal-anchor</keyword>
<dbReference type="GO" id="GO:0008417">
    <property type="term" value="F:fucosyltransferase activity"/>
    <property type="evidence" value="ECO:0007669"/>
    <property type="project" value="InterPro"/>
</dbReference>
<evidence type="ECO:0000256" key="5">
    <source>
        <dbReference type="ARBA" id="ARBA00022679"/>
    </source>
</evidence>
<dbReference type="InterPro" id="IPR055270">
    <property type="entry name" value="Glyco_tran_10_C"/>
</dbReference>
<evidence type="ECO:0000256" key="2">
    <source>
        <dbReference type="ARBA" id="ARBA00004922"/>
    </source>
</evidence>
<evidence type="ECO:0000256" key="4">
    <source>
        <dbReference type="ARBA" id="ARBA00022676"/>
    </source>
</evidence>
<evidence type="ECO:0000256" key="8">
    <source>
        <dbReference type="ARBA" id="ARBA00022989"/>
    </source>
</evidence>
<dbReference type="FunFam" id="3.40.50.11660:FF:000004">
    <property type="entry name" value="Glycoprotein 3-alpha-L-fucosyltransferase A"/>
    <property type="match status" value="1"/>
</dbReference>
<sequence length="417" mass="49912">MNRIGIRKRAYILIVICIALWTFLILSYSESFSEKVEYIFLDQEENTSYTKHVEEWLRMKKNFQNLSKLGRILFLDEKEPLISTDKKYEILVWKFGHTIEARHLRNFSNKSVDPFRHCPVKNCDITYKDSSVDTADIVIFHLHRMKDEKDLPQQKRRPDQIWAFLTDESPYHTFLSPKGKLKTFDGVFNWSMSYRSDSDIPVPYGRTILRKKHEKIELNLKKRKDVLVAILGSNCGGKNNRWDYVRELQKHMKVDVYGKCGPIKTCPGHFKEDCPDIENYLFYLSFENSNCDDYITEKLWWNAYHKNTIPIVMGATPDNYRKLLPPDSYINIEEFASPAVLAQFIHRLNETREYRNYYKWKKYFRVVNEHGYFKSESFHFCRICQALNYNDKQPKIYGRLDDYWSVQRDCHPSWNAW</sequence>
<accession>A0A9P0GXL4</accession>
<gene>
    <name evidence="15" type="ORF">PHAECO_LOCUS11679</name>
</gene>
<evidence type="ECO:0000256" key="11">
    <source>
        <dbReference type="ARBA" id="ARBA00023180"/>
    </source>
</evidence>
<dbReference type="EMBL" id="OU896714">
    <property type="protein sequence ID" value="CAH1179918.1"/>
    <property type="molecule type" value="Genomic_DNA"/>
</dbReference>
<evidence type="ECO:0000256" key="3">
    <source>
        <dbReference type="ARBA" id="ARBA00008919"/>
    </source>
</evidence>
<proteinExistence type="inferred from homology"/>
<protein>
    <recommendedName>
        <fullName evidence="12">Fucosyltransferase</fullName>
        <ecNumber evidence="12">2.4.1.-</ecNumber>
    </recommendedName>
</protein>
<dbReference type="OrthoDB" id="427096at2759"/>
<reference evidence="15" key="2">
    <citation type="submission" date="2022-10" db="EMBL/GenBank/DDBJ databases">
        <authorList>
            <consortium name="ENA_rothamsted_submissions"/>
            <consortium name="culmorum"/>
            <person name="King R."/>
        </authorList>
    </citation>
    <scope>NUCLEOTIDE SEQUENCE</scope>
</reference>
<feature type="domain" description="Fucosyltransferase C-terminal" evidence="13">
    <location>
        <begin position="222"/>
        <end position="402"/>
    </location>
</feature>
<reference evidence="15" key="1">
    <citation type="submission" date="2022-01" db="EMBL/GenBank/DDBJ databases">
        <authorList>
            <person name="King R."/>
        </authorList>
    </citation>
    <scope>NUCLEOTIDE SEQUENCE</scope>
</reference>
<dbReference type="InterPro" id="IPR031481">
    <property type="entry name" value="Glyco_tran_10_N"/>
</dbReference>
<keyword evidence="6 12" id="KW-0812">Transmembrane</keyword>
<organism evidence="15 16">
    <name type="scientific">Phaedon cochleariae</name>
    <name type="common">Mustard beetle</name>
    <dbReference type="NCBI Taxonomy" id="80249"/>
    <lineage>
        <taxon>Eukaryota</taxon>
        <taxon>Metazoa</taxon>
        <taxon>Ecdysozoa</taxon>
        <taxon>Arthropoda</taxon>
        <taxon>Hexapoda</taxon>
        <taxon>Insecta</taxon>
        <taxon>Pterygota</taxon>
        <taxon>Neoptera</taxon>
        <taxon>Endopterygota</taxon>
        <taxon>Coleoptera</taxon>
        <taxon>Polyphaga</taxon>
        <taxon>Cucujiformia</taxon>
        <taxon>Chrysomeloidea</taxon>
        <taxon>Chrysomelidae</taxon>
        <taxon>Chrysomelinae</taxon>
        <taxon>Chrysomelini</taxon>
        <taxon>Phaedon</taxon>
    </lineage>
</organism>
<comment type="pathway">
    <text evidence="2">Protein modification; protein glycosylation.</text>
</comment>
<evidence type="ECO:0000256" key="6">
    <source>
        <dbReference type="ARBA" id="ARBA00022692"/>
    </source>
</evidence>
<evidence type="ECO:0000256" key="1">
    <source>
        <dbReference type="ARBA" id="ARBA00004447"/>
    </source>
</evidence>